<dbReference type="Proteomes" id="UP000008540">
    <property type="component" value="Chromosome"/>
</dbReference>
<dbReference type="EMBL" id="CP000076">
    <property type="protein sequence ID" value="AAY91326.1"/>
    <property type="molecule type" value="Genomic_DNA"/>
</dbReference>
<dbReference type="AlphaFoldDB" id="Q4KF24"/>
<sequence length="212" mass="23412">MSLPSRDPHSHLMDPLAMDRLLRLLPLYGLLSLLPQPALAEASVDCATLSDNVSLEAGEYRPPLEAKVVGQGRLHFHSGPNATCLNKKLYVIPGDGLTVYASSGDGWAQVMYIAKDGEDYTGWVEEKRLLLGKHYGASGAELPDEVAAFIQRHEACEHFAGEEAYDEERRVFLEKAVNEVCTGHDQQLASLRQQYQDNPDALQALKPLDNLE</sequence>
<name>Q4KF24_PSEF5</name>
<evidence type="ECO:0000313" key="2">
    <source>
        <dbReference type="Proteomes" id="UP000008540"/>
    </source>
</evidence>
<reference evidence="1 2" key="1">
    <citation type="journal article" date="2005" name="Nat. Biotechnol.">
        <title>Complete genome sequence of the plant commensal Pseudomonas fluorescens Pf-5.</title>
        <authorList>
            <person name="Paulsen I.T."/>
            <person name="Press C.M."/>
            <person name="Ravel J."/>
            <person name="Kobayashi D.Y."/>
            <person name="Myers G.S."/>
            <person name="Mavrodi D.V."/>
            <person name="DeBoy R.T."/>
            <person name="Seshadri R."/>
            <person name="Ren Q."/>
            <person name="Madupu R."/>
            <person name="Dodson R.J."/>
            <person name="Durkin A.S."/>
            <person name="Brinkac L.M."/>
            <person name="Daugherty S.C."/>
            <person name="Sullivan S.A."/>
            <person name="Rosovitz M.J."/>
            <person name="Gwinn M.L."/>
            <person name="Zhou L."/>
            <person name="Schneider D.J."/>
            <person name="Cartinhour S.W."/>
            <person name="Nelson W.C."/>
            <person name="Weidman J."/>
            <person name="Watkins K."/>
            <person name="Tran K."/>
            <person name="Khouri H."/>
            <person name="Pierson E.A."/>
            <person name="Pierson L.S.III."/>
            <person name="Thomashow L.S."/>
            <person name="Loper J.E."/>
        </authorList>
    </citation>
    <scope>NUCLEOTIDE SEQUENCE [LARGE SCALE GENOMIC DNA]</scope>
    <source>
        <strain evidence="2">ATCC BAA-477 / NRRL B-23932 / Pf-5</strain>
    </source>
</reference>
<dbReference type="KEGG" id="pfl:PFL_2040"/>
<evidence type="ECO:0000313" key="1">
    <source>
        <dbReference type="EMBL" id="AAY91326.1"/>
    </source>
</evidence>
<accession>Q4KF24</accession>
<proteinExistence type="predicted"/>
<dbReference type="eggNOG" id="ENOG50322WY">
    <property type="taxonomic scope" value="Bacteria"/>
</dbReference>
<evidence type="ECO:0008006" key="3">
    <source>
        <dbReference type="Google" id="ProtNLM"/>
    </source>
</evidence>
<gene>
    <name evidence="1" type="ordered locus">PFL_2040</name>
</gene>
<dbReference type="HOGENOM" id="CLU_1365235_0_0_6"/>
<protein>
    <recommendedName>
        <fullName evidence="3">SH3 domain-containing protein</fullName>
    </recommendedName>
</protein>
<organism evidence="1 2">
    <name type="scientific">Pseudomonas fluorescens (strain ATCC BAA-477 / NRRL B-23932 / Pf-5)</name>
    <dbReference type="NCBI Taxonomy" id="220664"/>
    <lineage>
        <taxon>Bacteria</taxon>
        <taxon>Pseudomonadati</taxon>
        <taxon>Pseudomonadota</taxon>
        <taxon>Gammaproteobacteria</taxon>
        <taxon>Pseudomonadales</taxon>
        <taxon>Pseudomonadaceae</taxon>
        <taxon>Pseudomonas</taxon>
    </lineage>
</organism>